<dbReference type="SUPFAM" id="SSF47336">
    <property type="entry name" value="ACP-like"/>
    <property type="match status" value="3"/>
</dbReference>
<feature type="domain" description="Carrier" evidence="5">
    <location>
        <begin position="2436"/>
        <end position="2511"/>
    </location>
</feature>
<dbReference type="Pfam" id="PF00668">
    <property type="entry name" value="Condensation"/>
    <property type="match status" value="4"/>
</dbReference>
<dbReference type="InterPro" id="IPR006162">
    <property type="entry name" value="Ppantetheine_attach_site"/>
</dbReference>
<dbReference type="SUPFAM" id="SSF56801">
    <property type="entry name" value="Acetyl-CoA synthetase-like"/>
    <property type="match status" value="3"/>
</dbReference>
<keyword evidence="4" id="KW-0677">Repeat</keyword>
<dbReference type="InterPro" id="IPR025110">
    <property type="entry name" value="AMP-bd_C"/>
</dbReference>
<evidence type="ECO:0000313" key="6">
    <source>
        <dbReference type="EMBL" id="MBC9934892.1"/>
    </source>
</evidence>
<evidence type="ECO:0000256" key="4">
    <source>
        <dbReference type="ARBA" id="ARBA00022737"/>
    </source>
</evidence>
<dbReference type="InterPro" id="IPR042099">
    <property type="entry name" value="ANL_N_sf"/>
</dbReference>
<dbReference type="InterPro" id="IPR036736">
    <property type="entry name" value="ACP-like_sf"/>
</dbReference>
<comment type="cofactor">
    <cofactor evidence="1">
        <name>pantetheine 4'-phosphate</name>
        <dbReference type="ChEBI" id="CHEBI:47942"/>
    </cofactor>
</comment>
<dbReference type="PROSITE" id="PS50075">
    <property type="entry name" value="CARRIER"/>
    <property type="match status" value="3"/>
</dbReference>
<dbReference type="NCBIfam" id="TIGR01720">
    <property type="entry name" value="NRPS-para261"/>
    <property type="match status" value="1"/>
</dbReference>
<dbReference type="PANTHER" id="PTHR45527">
    <property type="entry name" value="NONRIBOSOMAL PEPTIDE SYNTHETASE"/>
    <property type="match status" value="1"/>
</dbReference>
<dbReference type="InterPro" id="IPR001242">
    <property type="entry name" value="Condensation_dom"/>
</dbReference>
<dbReference type="Gene3D" id="2.30.38.10">
    <property type="entry name" value="Luciferase, Domain 3"/>
    <property type="match status" value="2"/>
</dbReference>
<gene>
    <name evidence="6" type="ORF">ICL07_31230</name>
</gene>
<sequence>MKEMNNIYQLSPVQRRLMALKAAGMEGMAHVCSVRIHQPDITGLQMQLKQIIRKHDIFRTVFIKELGMDFVCQQVRQYTGFELSVISLEHLPAAEQMMQIAQHRHAMICALNDPDAAIAAELLITGKDQGLLLLGVSATAGDLASLKNVLQELIPAEKPVAENDPPQFIQFSEWHNQLLTEPQEDAAAFWQYQHLRENMRAPYPFQSQRLHQPPAHPGVLQTDIDHDCLEKLQACCHASHVPLESLLMACWYLVLFRHGDNIAPVVGVVEPCRSYEAFEGINGPLAQTLPLRLTVEANLPVTDFICRLGEQLEEMRQWQDNFLLEEATQLLRGQYNFFRAGFSFADVMQWHNNHIDHLYSFSDRFLLQIFAWRHASGLALHYYYEPQHIPREAINCLQQSMRNMLLRIAADNEVTISALLDLYPEEQRTIMHVYSGSQPPLPLAATLLESLEQHAIRSGERIAVTLGEARYTYSELNDKAGRLAACLLHQHHLQPGHKIAVALPRSIDMLVVLIGILKAGCSYIPLDTGIPLKRLQFILEDSKAACIITNRMFTSALKCPVLPADGLFSRLNAAAYTNPAIAVGREEVCYNIYTSGTTGIPKGVEITHGNLSNYLSWFSSSFSITDSDKALVFSSVAFDLTYTTLWSALYSGGTVCLLPETERLDLEMLVSTLKNEKITYIKLTPSHLSLLVNESDLALHIDRFALRLITVGGERIRVPDIERYLSLAPRCRFINHYGPTETTIGTVFKEITADTLAHFADFPVIGRPIANNAAYILNEQDMPVPVGVTGELCISGAGVAKGYIGQPAFGHLYKTGDLARWLPDGNIVFIGRKDFQLKIRGYRVDPEETAQVLKGTPGIDNAVVMAREHESGVYLAAYYTGTVYNDQDLRQILALQLPEYMMPAVCVHMKNFPLTPNGKIDGALLPDPRMQPVTGEDETRLPQTDREKAFARVWAEVLRYSPVSLNDNFLRKGGDSINAIQIVARMAKEGYTVKVFDIFAYPRLADLIAQAQGMTHVARSVHDIGSAPLTPIQARLLTQPDIAAPHHFNQSVMLRGQFKTDVMRKVFEKITAHYDVFRLVFKQKNGGWVQEYAEQPGFFTLEEADLSGTAYPSESLRLHADKLQASLDISTGPLLKACIYHLPDADRLLLVMHHLITDGVSWRILLEDIATLTTQYNEQQALSLSPCTDDYIQWAARLQEYAGNDEILQELPYWKEQERMALQALIPLKSSSEQPERDTLGFTFDKASTQLLGAGLHDLYGTTANDVLLAALSRSLAQVFNLKMIALALEGHGREDIIPGMDVSRTMGWFTSIYPVVINIDSIGDPISLLLETKATLDKVPRKGIGYGILKYLTGSHLDMPVQVSFNYLGRFDTAVSEEPFGLAAEDRGAECHPDNKRFFAMEVTAVITEGQLQVELDYDKECLDKKDVARVSTAFKAALLDILYSRSGRATTGPVIPEYTFHTLTPEERQALAEKYAPQDVYPLSPLQEGLFFHSRTGLESDAYFRQFSYRFHGVFDVEALRRSFDLLIARHDILRAIFDDETAGRPVQVILKERHIDFTFIDLSGEKEQDTSIQALRASDKKKGFDLGKDLLMRVTVLKLQDALYELIWNYHHIIMDGWSSALLGNECLEIYSSIRQGREVNLPPAISYKTYISWAARQSQTAALGYWKHYLAGYDELASLPGKKKNSQGIYKKEQHVLTIAADKTAALAYTAANEQLTVNTLLQVVWAILLGRYTMKRDVVFGAVVSGRPPEIPDIESIVGLFINVIPVRVRIDNQTSLVSLCRSVQYEQLQSHVYQWSQLAEIQTAAELKYGLFDHFIGFENFPVDNKPDDDTGDNWGRPALELSGSQEQTTYDLYITIIPGERLTLLFSYNEAAYDRSAMQGIADHFLFILEQLLDDPGISIGNIELVTPEARNRLLQPQPREILQPFEDVVARIAQQAAHHPLQTAMVCEGRSITYENCAQLSDRLASYLLQAHTTPDEPVAVCMQRSEWAVIALLGILKAGMAFLPIDPAYPDSRIRYILKEAGVRVLLTDADGMFRATENFGGEVFVADIQLPVMEASAFTTLPATDMDQLAYVLFTSGSTGNPKGVAVTRGNINYYLRWANQYYFDNRSGFHFPCFTSLGFDLTLTSIFTTLMRGDTLYIWREGDIGEMLRDIFDPHNHIRAIKLTPSHISLLPHLSISSTAIMHAIVGGEELTPEQVNILHSLNPDMRVYNEYGPTETTVGCMIAEIPRGAHTVTIGKAIAGTDIFIMDQAGKLQAPGMPGEICIGGAGVTKGYIGRPDLTAERFVANTYTAALMYRSGDKGLWLPDGNIAYLGRIDDQLKIRGHRIEPGEVQQLISDCSRVQECIVTACKDTEGADALAAYVVMKPKDTGVESLRTALATQLPAAMMPQYIIPLDTIPLTVNGKIDKTALPVPGTSATENTLFEPPSSVTELKLAAIWEAVLQVSNVGINDNFFRLGGHSLKVVMAISRIHKALGVRLNIHTFFDHPTIKALAELVVQKEADMSTGIVPLPPALHYEVSHMQRRLWIISQFEKNTTIYNITAPLSINGILHIPALEKACRALVERHESLRTTFMMIDDEVRQVIHSANDVLFYMEQLDLSGDADPARLVRNEMGTAFDLEQGPLFRVKLARLAPEKYLLVLSMHHIISDGWSMELMISELTKYYCAFTNGMDAALPPLSIQYKDYAAWQNRQLQGAGLEKHRNYWIGQLGGDLPVQELPVDFPYQQVQTFNGDAVELIFSEQETKILRTVSEQEDATLFMTLLAAVKALLWYYTAQNDLVVGIPVSGRDTESLEQLVGFFVNTLPVRVKISEEETFSSLLKKVKQHTMEAFEHQAYHFDKLVEDLDIPRVFSHSPIFDTLVSLQLPVLQNQDVTLPDNMTVEAFPALSATVSKYHLTFNFTEEAGTLTLELQYNTDLFMKHKIINMTAHLKQLINAIGVHADIPLQQIHFITPQEEILVVKQFNNTSIPYPASATAADIFEVTADKYPWSTALVYGEKQVTYRDLNAMANRISRLLREDLHIGQKENIALKLERSEKMIVVILAILKAGCTYLPVDPALPDQRIRYMLEDTRPALLINEASAGNEWGHLLPEITLDELIRRSERLEEMNPARTIDADSIAYIMYTSGSTGIPKGVMVPHKAMVRLLTGKSLPQSGPGTRSLLTSGYAFDGSVFSIFNALLHGGELHVVDKETVISLTALASYIQRHAISEMFVATALFNLLVEHQPEVGAWMKWIATGGEEASTFHIRKCMASAAPGFRIYNAYGPTENGVITTVLEITSPDQPVSIGKPVSNASALILDRQRRPVPVGIDGELYVGGEGLASGYLNNESLSREKFVLLNGKRYYATGDLGRWTPAGDIVFRGRKDRQLKIEGYRIEPGEIETTIRQHPSVVNVIVAGTGPDKRRQLGAWVVLAESAGTPDLRSWLRERLPVYMIPVFFRYMDALPLTSNGKIDYSQLQAPMDVPDLEYAAPLTETENNLALIWNEVLMREKISIHADFFDIGGHSLKATQIMARIYRTTGVNTDLRRFFENPTIHLLAGYIDKMKGERTSAAVQDNGNEVEEFFL</sequence>
<keyword evidence="3" id="KW-0597">Phosphoprotein</keyword>
<dbReference type="RefSeq" id="WP_188091988.1">
    <property type="nucleotide sequence ID" value="NZ_JACVFC010000007.1"/>
</dbReference>
<dbReference type="InterPro" id="IPR010071">
    <property type="entry name" value="AA_adenyl_dom"/>
</dbReference>
<evidence type="ECO:0000256" key="3">
    <source>
        <dbReference type="ARBA" id="ARBA00022553"/>
    </source>
</evidence>
<dbReference type="CDD" id="cd19531">
    <property type="entry name" value="LCL_NRPS-like"/>
    <property type="match status" value="1"/>
</dbReference>
<dbReference type="Gene3D" id="3.30.300.30">
    <property type="match status" value="3"/>
</dbReference>
<dbReference type="CDD" id="cd19543">
    <property type="entry name" value="DCL_NRPS"/>
    <property type="match status" value="1"/>
</dbReference>
<reference evidence="6 7" key="1">
    <citation type="submission" date="2020-09" db="EMBL/GenBank/DDBJ databases">
        <title>Genome sequences of type strains of Chitinophaga qingshengii and Chitinophaga varians.</title>
        <authorList>
            <person name="Kittiwongwattana C."/>
        </authorList>
    </citation>
    <scope>NUCLEOTIDE SEQUENCE [LARGE SCALE GENOMIC DNA]</scope>
    <source>
        <strain evidence="6 7">JCM 30026</strain>
    </source>
</reference>
<dbReference type="Gene3D" id="3.40.50.12780">
    <property type="entry name" value="N-terminal domain of ligase-like"/>
    <property type="match status" value="1"/>
</dbReference>
<dbReference type="InterPro" id="IPR045851">
    <property type="entry name" value="AMP-bd_C_sf"/>
</dbReference>
<dbReference type="PROSITE" id="PS00455">
    <property type="entry name" value="AMP_BINDING"/>
    <property type="match status" value="2"/>
</dbReference>
<dbReference type="InterPro" id="IPR010060">
    <property type="entry name" value="NRPS_synth"/>
</dbReference>
<dbReference type="Pfam" id="PF13193">
    <property type="entry name" value="AMP-binding_C"/>
    <property type="match status" value="2"/>
</dbReference>
<dbReference type="CDD" id="cd05930">
    <property type="entry name" value="A_NRPS"/>
    <property type="match status" value="2"/>
</dbReference>
<dbReference type="Gene3D" id="3.30.559.30">
    <property type="entry name" value="Nonribosomal peptide synthetase, condensation domain"/>
    <property type="match status" value="4"/>
</dbReference>
<dbReference type="SUPFAM" id="SSF52777">
    <property type="entry name" value="CoA-dependent acyltransferases"/>
    <property type="match status" value="8"/>
</dbReference>
<dbReference type="PROSITE" id="PS00012">
    <property type="entry name" value="PHOSPHOPANTETHEINE"/>
    <property type="match status" value="1"/>
</dbReference>
<evidence type="ECO:0000313" key="7">
    <source>
        <dbReference type="Proteomes" id="UP000659124"/>
    </source>
</evidence>
<dbReference type="InterPro" id="IPR000873">
    <property type="entry name" value="AMP-dep_synth/lig_dom"/>
</dbReference>
<dbReference type="NCBIfam" id="NF003417">
    <property type="entry name" value="PRK04813.1"/>
    <property type="match status" value="3"/>
</dbReference>
<organism evidence="6 7">
    <name type="scientific">Chitinophaga qingshengii</name>
    <dbReference type="NCBI Taxonomy" id="1569794"/>
    <lineage>
        <taxon>Bacteria</taxon>
        <taxon>Pseudomonadati</taxon>
        <taxon>Bacteroidota</taxon>
        <taxon>Chitinophagia</taxon>
        <taxon>Chitinophagales</taxon>
        <taxon>Chitinophagaceae</taxon>
        <taxon>Chitinophaga</taxon>
    </lineage>
</organism>
<dbReference type="InterPro" id="IPR023213">
    <property type="entry name" value="CAT-like_dom_sf"/>
</dbReference>
<name>A0ABR7TWS9_9BACT</name>
<dbReference type="CDD" id="cd19534">
    <property type="entry name" value="E_NRPS"/>
    <property type="match status" value="1"/>
</dbReference>
<feature type="domain" description="Carrier" evidence="5">
    <location>
        <begin position="941"/>
        <end position="1015"/>
    </location>
</feature>
<proteinExistence type="predicted"/>
<dbReference type="CDD" id="cd12117">
    <property type="entry name" value="A_NRPS_Srf_like"/>
    <property type="match status" value="1"/>
</dbReference>
<dbReference type="SMART" id="SM00823">
    <property type="entry name" value="PKS_PP"/>
    <property type="match status" value="3"/>
</dbReference>
<protein>
    <submittedName>
        <fullName evidence="6">Amino acid adenylation domain-containing protein</fullName>
    </submittedName>
</protein>
<dbReference type="Proteomes" id="UP000659124">
    <property type="component" value="Unassembled WGS sequence"/>
</dbReference>
<dbReference type="InterPro" id="IPR009081">
    <property type="entry name" value="PP-bd_ACP"/>
</dbReference>
<keyword evidence="7" id="KW-1185">Reference proteome</keyword>
<comment type="caution">
    <text evidence="6">The sequence shown here is derived from an EMBL/GenBank/DDBJ whole genome shotgun (WGS) entry which is preliminary data.</text>
</comment>
<dbReference type="InterPro" id="IPR020845">
    <property type="entry name" value="AMP-binding_CS"/>
</dbReference>
<dbReference type="Pfam" id="PF00501">
    <property type="entry name" value="AMP-binding"/>
    <property type="match status" value="3"/>
</dbReference>
<dbReference type="Gene3D" id="3.40.50.980">
    <property type="match status" value="4"/>
</dbReference>
<evidence type="ECO:0000259" key="5">
    <source>
        <dbReference type="PROSITE" id="PS50075"/>
    </source>
</evidence>
<dbReference type="Pfam" id="PF00550">
    <property type="entry name" value="PP-binding"/>
    <property type="match status" value="3"/>
</dbReference>
<dbReference type="PANTHER" id="PTHR45527:SF1">
    <property type="entry name" value="FATTY ACID SYNTHASE"/>
    <property type="match status" value="1"/>
</dbReference>
<dbReference type="Gene3D" id="3.30.559.10">
    <property type="entry name" value="Chloramphenicol acetyltransferase-like domain"/>
    <property type="match status" value="4"/>
</dbReference>
<accession>A0ABR7TWS9</accession>
<evidence type="ECO:0000256" key="1">
    <source>
        <dbReference type="ARBA" id="ARBA00001957"/>
    </source>
</evidence>
<feature type="domain" description="Carrier" evidence="5">
    <location>
        <begin position="3482"/>
        <end position="3557"/>
    </location>
</feature>
<dbReference type="InterPro" id="IPR020806">
    <property type="entry name" value="PKS_PP-bd"/>
</dbReference>
<dbReference type="Gene3D" id="1.10.1200.10">
    <property type="entry name" value="ACP-like"/>
    <property type="match status" value="3"/>
</dbReference>
<dbReference type="NCBIfam" id="TIGR01733">
    <property type="entry name" value="AA-adenyl-dom"/>
    <property type="match status" value="3"/>
</dbReference>
<dbReference type="EMBL" id="JACVFC010000007">
    <property type="protein sequence ID" value="MBC9934892.1"/>
    <property type="molecule type" value="Genomic_DNA"/>
</dbReference>
<keyword evidence="2" id="KW-0596">Phosphopantetheine</keyword>
<evidence type="ECO:0000256" key="2">
    <source>
        <dbReference type="ARBA" id="ARBA00022450"/>
    </source>
</evidence>